<dbReference type="AlphaFoldDB" id="A0A2N3QF94"/>
<evidence type="ECO:0000313" key="2">
    <source>
        <dbReference type="Proteomes" id="UP000233727"/>
    </source>
</evidence>
<organism evidence="1 2">
    <name type="scientific">Bifidobacterium thermophilum</name>
    <dbReference type="NCBI Taxonomy" id="33905"/>
    <lineage>
        <taxon>Bacteria</taxon>
        <taxon>Bacillati</taxon>
        <taxon>Actinomycetota</taxon>
        <taxon>Actinomycetes</taxon>
        <taxon>Bifidobacteriales</taxon>
        <taxon>Bifidobacteriaceae</taxon>
        <taxon>Bifidobacterium</taxon>
    </lineage>
</organism>
<accession>A0A2N3QF94</accession>
<name>A0A2N3QF94_9BIFI</name>
<dbReference type="EMBL" id="PCGY01000022">
    <property type="protein sequence ID" value="PKU89245.1"/>
    <property type="molecule type" value="Genomic_DNA"/>
</dbReference>
<protein>
    <submittedName>
        <fullName evidence="1">Uncharacterized protein</fullName>
    </submittedName>
</protein>
<dbReference type="Proteomes" id="UP000233727">
    <property type="component" value="Unassembled WGS sequence"/>
</dbReference>
<proteinExistence type="predicted"/>
<reference evidence="1 2" key="1">
    <citation type="submission" date="2017-10" db="EMBL/GenBank/DDBJ databases">
        <title>Bifidobacterium genomics.</title>
        <authorList>
            <person name="Lugli G.A."/>
            <person name="Milani C."/>
            <person name="Mancabelli L."/>
        </authorList>
    </citation>
    <scope>NUCLEOTIDE SEQUENCE [LARGE SCALE GENOMIC DNA]</scope>
    <source>
        <strain evidence="1 2">1542B</strain>
    </source>
</reference>
<gene>
    <name evidence="1" type="ORF">CQR47_1679</name>
</gene>
<evidence type="ECO:0000313" key="1">
    <source>
        <dbReference type="EMBL" id="PKU89245.1"/>
    </source>
</evidence>
<comment type="caution">
    <text evidence="1">The sequence shown here is derived from an EMBL/GenBank/DDBJ whole genome shotgun (WGS) entry which is preliminary data.</text>
</comment>
<sequence>MLGWEEVVVVRVEGPFTLLSPREMDGLRALGVDLEHCDYWVVGGGGEALLADTSGGEWLPGIWGRDFYPVYAFVWRGVLLLANIDWKGGDDGSDEYDVYALSRPDGLPADWYKADFGDVGLLGETVEPDRGMLQVLAAMLRVHYRGWLSYGGVWPDGVIWEDVDRSGLKVREGGLVGPWDVPLTRYRWRVPSEVEYAYAAGSSPEGFARRVKPGRAVTIDDTGRSVLWGIPVMHNPHGGGSGTMGGFIYDGVAYGWREVREDFARPVGERRVNARHVFFNRRRDWRDWYEPDAAFLRAYWDAGYVCKLPLRLTYRGVSVELPEILPGGSPV</sequence>